<sequence>MSVFSDPFFNPFQPFARLALPLQDWDDTDTNQDTAVSTRPSNWVNASNIFQGPRIDIHEHPDHYSVAAEIPGAKKEDIKVALDSASRKLTISGETRAEYTKVAQAPKTEESTKTAGADEASKKAQPGTENAAAQAQAEKEVSVTKTDSGKQVRHHHHGPRPLITERIFGTFSRSFILPRDCDVDSEHIKGKFDNGVLNLTIPKKESASKRPRQVEVE</sequence>
<gene>
    <name evidence="5" type="ORF">A4X13_0g1457</name>
</gene>
<dbReference type="Gene3D" id="2.60.40.790">
    <property type="match status" value="1"/>
</dbReference>
<organism evidence="5 6">
    <name type="scientific">Tilletia indica</name>
    <dbReference type="NCBI Taxonomy" id="43049"/>
    <lineage>
        <taxon>Eukaryota</taxon>
        <taxon>Fungi</taxon>
        <taxon>Dikarya</taxon>
        <taxon>Basidiomycota</taxon>
        <taxon>Ustilaginomycotina</taxon>
        <taxon>Exobasidiomycetes</taxon>
        <taxon>Tilletiales</taxon>
        <taxon>Tilletiaceae</taxon>
        <taxon>Tilletia</taxon>
    </lineage>
</organism>
<keyword evidence="6" id="KW-1185">Reference proteome</keyword>
<dbReference type="InterPro" id="IPR008978">
    <property type="entry name" value="HSP20-like_chaperone"/>
</dbReference>
<proteinExistence type="inferred from homology"/>
<evidence type="ECO:0000313" key="5">
    <source>
        <dbReference type="EMBL" id="KAE8258783.1"/>
    </source>
</evidence>
<dbReference type="Pfam" id="PF00011">
    <property type="entry name" value="HSP20"/>
    <property type="match status" value="2"/>
</dbReference>
<evidence type="ECO:0000256" key="3">
    <source>
        <dbReference type="RuleBase" id="RU003616"/>
    </source>
</evidence>
<keyword evidence="1" id="KW-0346">Stress response</keyword>
<comment type="similarity">
    <text evidence="2 3">Belongs to the small heat shock protein (HSP20) family.</text>
</comment>
<accession>A0A177TNT9</accession>
<dbReference type="PROSITE" id="PS01031">
    <property type="entry name" value="SHSP"/>
    <property type="match status" value="1"/>
</dbReference>
<feature type="region of interest" description="Disordered" evidence="4">
    <location>
        <begin position="99"/>
        <end position="161"/>
    </location>
</feature>
<reference evidence="5" key="1">
    <citation type="submission" date="2016-04" db="EMBL/GenBank/DDBJ databases">
        <authorList>
            <person name="Nguyen H.D."/>
            <person name="Samba Siva P."/>
            <person name="Cullis J."/>
            <person name="Levesque C.A."/>
            <person name="Hambleton S."/>
        </authorList>
    </citation>
    <scope>NUCLEOTIDE SEQUENCE</scope>
    <source>
        <strain evidence="5">DAOMC 236416</strain>
    </source>
</reference>
<protein>
    <submittedName>
        <fullName evidence="5">Uncharacterized protein</fullName>
    </submittedName>
</protein>
<dbReference type="InterPro" id="IPR002068">
    <property type="entry name" value="A-crystallin/Hsp20_dom"/>
</dbReference>
<dbReference type="EMBL" id="LWDF02000057">
    <property type="protein sequence ID" value="KAE8258783.1"/>
    <property type="molecule type" value="Genomic_DNA"/>
</dbReference>
<evidence type="ECO:0000256" key="2">
    <source>
        <dbReference type="PROSITE-ProRule" id="PRU00285"/>
    </source>
</evidence>
<reference evidence="5" key="2">
    <citation type="journal article" date="2019" name="IMA Fungus">
        <title>Genome sequencing and comparison of five Tilletia species to identify candidate genes for the detection of regulated species infecting wheat.</title>
        <authorList>
            <person name="Nguyen H.D.T."/>
            <person name="Sultana T."/>
            <person name="Kesanakurti P."/>
            <person name="Hambleton S."/>
        </authorList>
    </citation>
    <scope>NUCLEOTIDE SEQUENCE</scope>
    <source>
        <strain evidence="5">DAOMC 236416</strain>
    </source>
</reference>
<feature type="compositionally biased region" description="Basic and acidic residues" evidence="4">
    <location>
        <begin position="137"/>
        <end position="150"/>
    </location>
</feature>
<dbReference type="InterPro" id="IPR031107">
    <property type="entry name" value="Small_HSP"/>
</dbReference>
<evidence type="ECO:0000256" key="4">
    <source>
        <dbReference type="SAM" id="MobiDB-lite"/>
    </source>
</evidence>
<dbReference type="AlphaFoldDB" id="A0A177TNT9"/>
<name>A0A177TNT9_9BASI</name>
<evidence type="ECO:0000313" key="6">
    <source>
        <dbReference type="Proteomes" id="UP000077521"/>
    </source>
</evidence>
<comment type="caution">
    <text evidence="5">The sequence shown here is derived from an EMBL/GenBank/DDBJ whole genome shotgun (WGS) entry which is preliminary data.</text>
</comment>
<dbReference type="PANTHER" id="PTHR11527">
    <property type="entry name" value="HEAT-SHOCK PROTEIN 20 FAMILY MEMBER"/>
    <property type="match status" value="1"/>
</dbReference>
<dbReference type="SUPFAM" id="SSF49764">
    <property type="entry name" value="HSP20-like chaperones"/>
    <property type="match status" value="1"/>
</dbReference>
<evidence type="ECO:0000256" key="1">
    <source>
        <dbReference type="ARBA" id="ARBA00023016"/>
    </source>
</evidence>
<dbReference type="Proteomes" id="UP000077521">
    <property type="component" value="Unassembled WGS sequence"/>
</dbReference>